<accession>A0ABZ2SQ68</accession>
<dbReference type="RefSeq" id="WP_207940684.1">
    <property type="nucleotide sequence ID" value="NZ_CP147251.1"/>
</dbReference>
<dbReference type="EMBL" id="CP147251">
    <property type="protein sequence ID" value="WYJ77150.1"/>
    <property type="molecule type" value="Genomic_DNA"/>
</dbReference>
<reference evidence="1 2" key="1">
    <citation type="submission" date="2021-03" db="EMBL/GenBank/DDBJ databases">
        <authorList>
            <person name="Gilmore M.S."/>
            <person name="Schwartzman J."/>
            <person name="Van Tyne D."/>
            <person name="Martin M."/>
            <person name="Earl A.M."/>
            <person name="Manson A.L."/>
            <person name="Straub T."/>
            <person name="Salamzade R."/>
            <person name="Saavedra J."/>
            <person name="Lebreton F."/>
            <person name="Prichula J."/>
            <person name="Schaufler K."/>
            <person name="Gaca A."/>
            <person name="Sgardioli B."/>
            <person name="Wagenaar J."/>
            <person name="Strong T."/>
        </authorList>
    </citation>
    <scope>NUCLEOTIDE SEQUENCE [LARGE SCALE GENOMIC DNA]</scope>
    <source>
        <strain evidence="1 2">DIV2402</strain>
    </source>
</reference>
<gene>
    <name evidence="1" type="ORF">DOK78_001788</name>
</gene>
<sequence>MSNTIYQITTNPRQESQLLVNPKLFEDEKGRVAAVAIPINCIQTGMYHHLEDIKYFMLKAAFIFTLGNLDETSYFELGIASALKKKIYVVSKNKKLSATDLKLYMSDIDIKFISPDAFIELLNTIE</sequence>
<protein>
    <submittedName>
        <fullName evidence="1">Uncharacterized protein</fullName>
    </submittedName>
</protein>
<organism evidence="1 2">
    <name type="scientific">Candidatus Enterococcus lowellii</name>
    <dbReference type="NCBI Taxonomy" id="2230877"/>
    <lineage>
        <taxon>Bacteria</taxon>
        <taxon>Bacillati</taxon>
        <taxon>Bacillota</taxon>
        <taxon>Bacilli</taxon>
        <taxon>Lactobacillales</taxon>
        <taxon>Enterococcaceae</taxon>
        <taxon>Enterococcus</taxon>
    </lineage>
</organism>
<name>A0ABZ2SQ68_9ENTE</name>
<evidence type="ECO:0000313" key="2">
    <source>
        <dbReference type="Proteomes" id="UP000664701"/>
    </source>
</evidence>
<dbReference type="Proteomes" id="UP000664701">
    <property type="component" value="Chromosome"/>
</dbReference>
<keyword evidence="2" id="KW-1185">Reference proteome</keyword>
<proteinExistence type="predicted"/>
<reference evidence="1 2" key="2">
    <citation type="submission" date="2024-03" db="EMBL/GenBank/DDBJ databases">
        <title>The Genome Sequence of Enterococcus sp. DIV2402.</title>
        <authorList>
            <consortium name="The Broad Institute Genomics Platform"/>
            <consortium name="The Broad Institute Microbial Omics Core"/>
            <consortium name="The Broad Institute Genomic Center for Infectious Diseases"/>
            <person name="Earl A."/>
            <person name="Manson A."/>
            <person name="Gilmore M."/>
            <person name="Schwartman J."/>
            <person name="Shea T."/>
            <person name="Abouelleil A."/>
            <person name="Cao P."/>
            <person name="Chapman S."/>
            <person name="Cusick C."/>
            <person name="Young S."/>
            <person name="Neafsey D."/>
            <person name="Nusbaum C."/>
            <person name="Birren B."/>
        </authorList>
    </citation>
    <scope>NUCLEOTIDE SEQUENCE [LARGE SCALE GENOMIC DNA]</scope>
    <source>
        <strain evidence="1 2">DIV2402</strain>
    </source>
</reference>
<evidence type="ECO:0000313" key="1">
    <source>
        <dbReference type="EMBL" id="WYJ77150.1"/>
    </source>
</evidence>